<comment type="caution">
    <text evidence="2">The sequence shown here is derived from an EMBL/GenBank/DDBJ whole genome shotgun (WGS) entry which is preliminary data.</text>
</comment>
<feature type="domain" description="Dystroglycan-type cadherin-like" evidence="1">
    <location>
        <begin position="284"/>
        <end position="375"/>
    </location>
</feature>
<feature type="domain" description="Dystroglycan-type cadherin-like" evidence="1">
    <location>
        <begin position="184"/>
        <end position="283"/>
    </location>
</feature>
<feature type="non-terminal residue" evidence="2">
    <location>
        <position position="1"/>
    </location>
</feature>
<dbReference type="InterPro" id="IPR013783">
    <property type="entry name" value="Ig-like_fold"/>
</dbReference>
<accession>A0ABW3QLE6</accession>
<dbReference type="Gene3D" id="2.60.40.10">
    <property type="entry name" value="Immunoglobulins"/>
    <property type="match status" value="3"/>
</dbReference>
<gene>
    <name evidence="2" type="ORF">ACFQ4C_23705</name>
</gene>
<dbReference type="EMBL" id="JBHTLP010000020">
    <property type="protein sequence ID" value="MFD1144151.1"/>
    <property type="molecule type" value="Genomic_DNA"/>
</dbReference>
<dbReference type="Proteomes" id="UP001597116">
    <property type="component" value="Unassembled WGS sequence"/>
</dbReference>
<evidence type="ECO:0000259" key="1">
    <source>
        <dbReference type="SMART" id="SM00736"/>
    </source>
</evidence>
<protein>
    <submittedName>
        <fullName evidence="2">Ig domain-containing protein</fullName>
    </submittedName>
</protein>
<dbReference type="SUPFAM" id="SSF49313">
    <property type="entry name" value="Cadherin-like"/>
    <property type="match status" value="3"/>
</dbReference>
<keyword evidence="3" id="KW-1185">Reference proteome</keyword>
<evidence type="ECO:0000313" key="2">
    <source>
        <dbReference type="EMBL" id="MFD1144151.1"/>
    </source>
</evidence>
<dbReference type="Pfam" id="PF05345">
    <property type="entry name" value="He_PIG"/>
    <property type="match status" value="3"/>
</dbReference>
<reference evidence="3" key="1">
    <citation type="journal article" date="2019" name="Int. J. Syst. Evol. Microbiol.">
        <title>The Global Catalogue of Microorganisms (GCM) 10K type strain sequencing project: providing services to taxonomists for standard genome sequencing and annotation.</title>
        <authorList>
            <consortium name="The Broad Institute Genomics Platform"/>
            <consortium name="The Broad Institute Genome Sequencing Center for Infectious Disease"/>
            <person name="Wu L."/>
            <person name="Ma J."/>
        </authorList>
    </citation>
    <scope>NUCLEOTIDE SEQUENCE [LARGE SCALE GENOMIC DNA]</scope>
    <source>
        <strain evidence="3">CCUG 55608</strain>
    </source>
</reference>
<dbReference type="InterPro" id="IPR006644">
    <property type="entry name" value="Cadg"/>
</dbReference>
<dbReference type="RefSeq" id="WP_379884970.1">
    <property type="nucleotide sequence ID" value="NZ_JBHTLP010000020.1"/>
</dbReference>
<feature type="domain" description="Dystroglycan-type cadherin-like" evidence="1">
    <location>
        <begin position="88"/>
        <end position="180"/>
    </location>
</feature>
<sequence length="472" mass="47559">RANTSPATVGSVRMVLSGPLNRTQVDNGAPYALFGNSGSDYTSWTPAVGSYTLTATPYTATAAGGTAGTPLTISFTVIDQAPVTNTAPVLASIGNKIVTLGQPLSFTAQATDSDVPAQTLTYSLTGPASASINASTGAFNWTPTTTGTVSLTIKVTDSGSPALSAQEVITVTVNTAAPTNQPPVVATALVNQSAKVGTAFSYQFSAGSFTDADGDALTYTASLENNAALPAWLSFNASSRTFSGTPTSSTPASLSVKVTANDGKGGSVSSSFVISISPANSAPVLASVGDKTITLGQTLSFTAQATDSDVPAQTLTYSVSGPSGASINASTGAFSWTPTTTGTFSLTIKAADNGSPALSDQKVFSVTVSAAAQSLVSFSLINATSDQEIKVMSDGETVNLATLASRSINIRANTNPGTVGSVRMVLSGKQSRNQVDNGAPYALFGDSNGNFNNWAPAVGSYTLTATPYTATA</sequence>
<dbReference type="InterPro" id="IPR015919">
    <property type="entry name" value="Cadherin-like_sf"/>
</dbReference>
<feature type="non-terminal residue" evidence="2">
    <location>
        <position position="472"/>
    </location>
</feature>
<dbReference type="CDD" id="cd11304">
    <property type="entry name" value="Cadherin_repeat"/>
    <property type="match status" value="2"/>
</dbReference>
<organism evidence="2 3">
    <name type="scientific">Larkinella insperata</name>
    <dbReference type="NCBI Taxonomy" id="332158"/>
    <lineage>
        <taxon>Bacteria</taxon>
        <taxon>Pseudomonadati</taxon>
        <taxon>Bacteroidota</taxon>
        <taxon>Cytophagia</taxon>
        <taxon>Cytophagales</taxon>
        <taxon>Spirosomataceae</taxon>
        <taxon>Larkinella</taxon>
    </lineage>
</organism>
<dbReference type="SMART" id="SM00736">
    <property type="entry name" value="CADG"/>
    <property type="match status" value="3"/>
</dbReference>
<evidence type="ECO:0000313" key="3">
    <source>
        <dbReference type="Proteomes" id="UP001597116"/>
    </source>
</evidence>
<name>A0ABW3QLE6_9BACT</name>
<proteinExistence type="predicted"/>